<protein>
    <submittedName>
        <fullName evidence="2">Uncharacterized protein</fullName>
    </submittedName>
</protein>
<dbReference type="AlphaFoldDB" id="A0A1E4SZ06"/>
<feature type="compositionally biased region" description="Low complexity" evidence="1">
    <location>
        <begin position="104"/>
        <end position="123"/>
    </location>
</feature>
<organism evidence="2 3">
    <name type="scientific">[Candida] arabinofermentans NRRL YB-2248</name>
    <dbReference type="NCBI Taxonomy" id="983967"/>
    <lineage>
        <taxon>Eukaryota</taxon>
        <taxon>Fungi</taxon>
        <taxon>Dikarya</taxon>
        <taxon>Ascomycota</taxon>
        <taxon>Saccharomycotina</taxon>
        <taxon>Pichiomycetes</taxon>
        <taxon>Pichiales</taxon>
        <taxon>Pichiaceae</taxon>
        <taxon>Ogataea</taxon>
        <taxon>Ogataea/Candida clade</taxon>
    </lineage>
</organism>
<evidence type="ECO:0000256" key="1">
    <source>
        <dbReference type="SAM" id="MobiDB-lite"/>
    </source>
</evidence>
<feature type="compositionally biased region" description="Low complexity" evidence="1">
    <location>
        <begin position="156"/>
        <end position="165"/>
    </location>
</feature>
<evidence type="ECO:0000313" key="3">
    <source>
        <dbReference type="Proteomes" id="UP000094801"/>
    </source>
</evidence>
<sequence length="546" mass="60750">MNSHHRKKNLMRSTTDKPLRFALLGPHKSSKSSIVSIITNDKSLGNYYPTLRNSPTLIQFQPKNSKTRALLDVNLTLSNLEEMDLLNSNNLVLTDRILSIVSKHSSSNNNNNSLTPQKSNNNNPNHLNRQSPKHISSVSMSLSMTSPSQNLQLSPTSSNTTIATTTTANTTTTTTTTSDILSSTLNYYDLDYDSSLLFDDNLSTNSFSYSSFGDHSSSLSPIQNFYSPLTHNTNHAGFSNGKGSYFSSVMSAAAAANTSRSISGSAIGSKLRNHQLENNLNITYSPPVTTPILLELIDTPGVIEDDLIPFLERSLDCKLSSDVLRNLTNDLDGADISGNRARVKPLIVGSGISDLNSSVDGYFLCYSCIPETSMDSQPPAYDDDIIQKKDNNNNSEYNESLKILIALKSAITEAWREYSVYHESWNNGKEHDVFSFNHSIKNLWKKDKDKNQSYGNDNNNSFISKDSFYTPPMIIIATHSDHELASPLLIEQGRELAKSWNIGFVECSCAFEEWENVEESIGFMIRETIEAKKEMMKKSYLNSKKK</sequence>
<dbReference type="Gene3D" id="3.40.50.300">
    <property type="entry name" value="P-loop containing nucleotide triphosphate hydrolases"/>
    <property type="match status" value="1"/>
</dbReference>
<dbReference type="SUPFAM" id="SSF52540">
    <property type="entry name" value="P-loop containing nucleoside triphosphate hydrolases"/>
    <property type="match status" value="1"/>
</dbReference>
<dbReference type="Proteomes" id="UP000094801">
    <property type="component" value="Unassembled WGS sequence"/>
</dbReference>
<dbReference type="EMBL" id="KV453855">
    <property type="protein sequence ID" value="ODV84710.1"/>
    <property type="molecule type" value="Genomic_DNA"/>
</dbReference>
<proteinExistence type="predicted"/>
<dbReference type="OrthoDB" id="3995714at2759"/>
<evidence type="ECO:0000313" key="2">
    <source>
        <dbReference type="EMBL" id="ODV84710.1"/>
    </source>
</evidence>
<feature type="compositionally biased region" description="Polar residues" evidence="1">
    <location>
        <begin position="124"/>
        <end position="134"/>
    </location>
</feature>
<gene>
    <name evidence="2" type="ORF">CANARDRAFT_28859</name>
</gene>
<name>A0A1E4SZ06_9ASCO</name>
<dbReference type="STRING" id="983967.A0A1E4SZ06"/>
<reference evidence="3" key="1">
    <citation type="submission" date="2016-04" db="EMBL/GenBank/DDBJ databases">
        <title>Comparative genomics of biotechnologically important yeasts.</title>
        <authorList>
            <consortium name="DOE Joint Genome Institute"/>
            <person name="Riley R."/>
            <person name="Haridas S."/>
            <person name="Wolfe K.H."/>
            <person name="Lopes M.R."/>
            <person name="Hittinger C.T."/>
            <person name="Goker M."/>
            <person name="Salamov A."/>
            <person name="Wisecaver J."/>
            <person name="Long T.M."/>
            <person name="Aerts A.L."/>
            <person name="Barry K."/>
            <person name="Choi C."/>
            <person name="Clum A."/>
            <person name="Coughlan A.Y."/>
            <person name="Deshpande S."/>
            <person name="Douglass A.P."/>
            <person name="Hanson S.J."/>
            <person name="Klenk H.-P."/>
            <person name="Labutti K."/>
            <person name="Lapidus A."/>
            <person name="Lindquist E."/>
            <person name="Lipzen A."/>
            <person name="Meier-Kolthoff J.P."/>
            <person name="Ohm R.A."/>
            <person name="Otillar R.P."/>
            <person name="Pangilinan J."/>
            <person name="Peng Y."/>
            <person name="Rokas A."/>
            <person name="Rosa C.A."/>
            <person name="Scheuner C."/>
            <person name="Sibirny A.A."/>
            <person name="Slot J.C."/>
            <person name="Stielow J.B."/>
            <person name="Sun H."/>
            <person name="Kurtzman C.P."/>
            <person name="Blackwell M."/>
            <person name="Grigoriev I.V."/>
            <person name="Jeffries T.W."/>
        </authorList>
    </citation>
    <scope>NUCLEOTIDE SEQUENCE [LARGE SCALE GENOMIC DNA]</scope>
    <source>
        <strain evidence="3">NRRL YB-2248</strain>
    </source>
</reference>
<feature type="region of interest" description="Disordered" evidence="1">
    <location>
        <begin position="104"/>
        <end position="165"/>
    </location>
</feature>
<accession>A0A1E4SZ06</accession>
<feature type="compositionally biased region" description="Low complexity" evidence="1">
    <location>
        <begin position="136"/>
        <end position="148"/>
    </location>
</feature>
<keyword evidence="3" id="KW-1185">Reference proteome</keyword>
<dbReference type="InterPro" id="IPR027417">
    <property type="entry name" value="P-loop_NTPase"/>
</dbReference>